<dbReference type="PANTHER" id="PTHR47843:SF5">
    <property type="entry name" value="BTB_POZ DOMAIN PROTEIN"/>
    <property type="match status" value="1"/>
</dbReference>
<dbReference type="CDD" id="cd18186">
    <property type="entry name" value="BTB_POZ_ZBTB_KLHL-like"/>
    <property type="match status" value="1"/>
</dbReference>
<dbReference type="EMBL" id="FP929139">
    <property type="protein sequence ID" value="CBY02126.1"/>
    <property type="molecule type" value="Genomic_DNA"/>
</dbReference>
<dbReference type="eggNOG" id="ENOG502SP2V">
    <property type="taxonomic scope" value="Eukaryota"/>
</dbReference>
<dbReference type="InParanoid" id="E5ACC4"/>
<keyword evidence="2" id="KW-0732">Signal</keyword>
<feature type="region of interest" description="Disordered" evidence="1">
    <location>
        <begin position="442"/>
        <end position="483"/>
    </location>
</feature>
<dbReference type="InterPro" id="IPR000210">
    <property type="entry name" value="BTB/POZ_dom"/>
</dbReference>
<protein>
    <recommendedName>
        <fullName evidence="3">BTB domain-containing protein</fullName>
    </recommendedName>
</protein>
<feature type="domain" description="BTB" evidence="3">
    <location>
        <begin position="71"/>
        <end position="133"/>
    </location>
</feature>
<feature type="signal peptide" evidence="2">
    <location>
        <begin position="1"/>
        <end position="24"/>
    </location>
</feature>
<feature type="compositionally biased region" description="Low complexity" evidence="1">
    <location>
        <begin position="467"/>
        <end position="483"/>
    </location>
</feature>
<dbReference type="AlphaFoldDB" id="E5ACC4"/>
<evidence type="ECO:0000256" key="2">
    <source>
        <dbReference type="SAM" id="SignalP"/>
    </source>
</evidence>
<dbReference type="SUPFAM" id="SSF54695">
    <property type="entry name" value="POZ domain"/>
    <property type="match status" value="1"/>
</dbReference>
<dbReference type="VEuPathDB" id="FungiDB:LEMA_P009130.1"/>
<evidence type="ECO:0000256" key="1">
    <source>
        <dbReference type="SAM" id="MobiDB-lite"/>
    </source>
</evidence>
<evidence type="ECO:0000259" key="3">
    <source>
        <dbReference type="PROSITE" id="PS50097"/>
    </source>
</evidence>
<gene>
    <name evidence="4" type="ORF">LEMA_P009130.1</name>
</gene>
<name>E5ACC4_LEPMJ</name>
<accession>E5ACC4</accession>
<sequence>MARWFFDIILKLVPVGILPKTAFTLTVTSTNIAEIEVKASVPEYFNIKMAETSRRTLLENIKQCLGDSEFSDFSIICGTDVYPVHKVILCARSSVFQKAIMFPGKESSEHKIDLSEDEPELVKRMIQYFYEAEYSPLLPPPPNQTIHIQRAPHNCGAIGTGCRSIEKLRRVCDHHYCGPVCDFTCHAYCCDKCMDIDPNPAYLLTYSKMYQMADMYGIHGLKPLSVEKFSRACYKFWDHSAFVDAAVHVFESTPDHDRGLRDIVKRTISDHMGLLRKPEVEGFMGMFEGLAFEILFEKSKMHGWPNKIILDECKKYRAFKWNGRVGIAGHDHSQATQVAEGLTSKSCLVQLSFFLLWPIWGMIASLFEIAMVFGDHSGLEVVPQSEHDDARKYPVMPGRCSGAETDIKGMRIKKEDVGVAIIVVVGAGGGGVGGALASRSSNITSSIPSTDPQSPFKSPSASDDAIPSLSATSSPTTSTASVSTTLVAGPTSTLLRDCPSSNNSINSVTAGDSVMKFRKVCELSYLNANGVAYHSGTK</sequence>
<feature type="chain" id="PRO_5003195160" description="BTB domain-containing protein" evidence="2">
    <location>
        <begin position="25"/>
        <end position="538"/>
    </location>
</feature>
<dbReference type="STRING" id="985895.E5ACC4"/>
<feature type="compositionally biased region" description="Polar residues" evidence="1">
    <location>
        <begin position="451"/>
        <end position="461"/>
    </location>
</feature>
<dbReference type="Gene3D" id="3.30.710.10">
    <property type="entry name" value="Potassium Channel Kv1.1, Chain A"/>
    <property type="match status" value="1"/>
</dbReference>
<reference evidence="5" key="1">
    <citation type="journal article" date="2011" name="Nat. Commun.">
        <title>Effector diversification within compartments of the Leptosphaeria maculans genome affected by Repeat-Induced Point mutations.</title>
        <authorList>
            <person name="Rouxel T."/>
            <person name="Grandaubert J."/>
            <person name="Hane J.K."/>
            <person name="Hoede C."/>
            <person name="van de Wouw A.P."/>
            <person name="Couloux A."/>
            <person name="Dominguez V."/>
            <person name="Anthouard V."/>
            <person name="Bally P."/>
            <person name="Bourras S."/>
            <person name="Cozijnsen A.J."/>
            <person name="Ciuffetti L.M."/>
            <person name="Degrave A."/>
            <person name="Dilmaghani A."/>
            <person name="Duret L."/>
            <person name="Fudal I."/>
            <person name="Goodwin S.B."/>
            <person name="Gout L."/>
            <person name="Glaser N."/>
            <person name="Linglin J."/>
            <person name="Kema G.H.J."/>
            <person name="Lapalu N."/>
            <person name="Lawrence C.B."/>
            <person name="May K."/>
            <person name="Meyer M."/>
            <person name="Ollivier B."/>
            <person name="Poulain J."/>
            <person name="Schoch C.L."/>
            <person name="Simon A."/>
            <person name="Spatafora J.W."/>
            <person name="Stachowiak A."/>
            <person name="Turgeon B.G."/>
            <person name="Tyler B.M."/>
            <person name="Vincent D."/>
            <person name="Weissenbach J."/>
            <person name="Amselem J."/>
            <person name="Quesneville H."/>
            <person name="Oliver R.P."/>
            <person name="Wincker P."/>
            <person name="Balesdent M.-H."/>
            <person name="Howlett B.J."/>
        </authorList>
    </citation>
    <scope>NUCLEOTIDE SEQUENCE [LARGE SCALE GENOMIC DNA]</scope>
    <source>
        <strain evidence="5">JN3 / isolate v23.1.3 / race Av1-4-5-6-7-8</strain>
    </source>
</reference>
<proteinExistence type="predicted"/>
<dbReference type="PROSITE" id="PS50097">
    <property type="entry name" value="BTB"/>
    <property type="match status" value="1"/>
</dbReference>
<organism evidence="4 5">
    <name type="scientific">Leptosphaeria maculans (strain JN3 / isolate v23.1.3 / race Av1-4-5-6-7-8)</name>
    <name type="common">Blackleg fungus</name>
    <name type="synonym">Phoma lingam</name>
    <dbReference type="NCBI Taxonomy" id="985895"/>
    <lineage>
        <taxon>Eukaryota</taxon>
        <taxon>Fungi</taxon>
        <taxon>Dikarya</taxon>
        <taxon>Ascomycota</taxon>
        <taxon>Pezizomycotina</taxon>
        <taxon>Dothideomycetes</taxon>
        <taxon>Pleosporomycetidae</taxon>
        <taxon>Pleosporales</taxon>
        <taxon>Pleosporineae</taxon>
        <taxon>Leptosphaeriaceae</taxon>
        <taxon>Plenodomus</taxon>
        <taxon>Plenodomus lingam/Leptosphaeria maculans species complex</taxon>
    </lineage>
</organism>
<dbReference type="PANTHER" id="PTHR47843">
    <property type="entry name" value="BTB DOMAIN-CONTAINING PROTEIN-RELATED"/>
    <property type="match status" value="1"/>
</dbReference>
<dbReference type="OrthoDB" id="6359816at2759"/>
<dbReference type="InterPro" id="IPR011333">
    <property type="entry name" value="SKP1/BTB/POZ_sf"/>
</dbReference>
<dbReference type="Pfam" id="PF00651">
    <property type="entry name" value="BTB"/>
    <property type="match status" value="1"/>
</dbReference>
<dbReference type="HOGENOM" id="CLU_506291_0_0_1"/>
<keyword evidence="5" id="KW-1185">Reference proteome</keyword>
<evidence type="ECO:0000313" key="4">
    <source>
        <dbReference type="EMBL" id="CBY02126.1"/>
    </source>
</evidence>
<evidence type="ECO:0000313" key="5">
    <source>
        <dbReference type="Proteomes" id="UP000002668"/>
    </source>
</evidence>
<dbReference type="Proteomes" id="UP000002668">
    <property type="component" value="Genome"/>
</dbReference>